<evidence type="ECO:0000256" key="4">
    <source>
        <dbReference type="ARBA" id="ARBA00023241"/>
    </source>
</evidence>
<dbReference type="GO" id="GO:0045552">
    <property type="term" value="F:dihydroflavanol 4-reductase activity"/>
    <property type="evidence" value="ECO:0007669"/>
    <property type="project" value="UniProtKB-EC"/>
</dbReference>
<comment type="similarity">
    <text evidence="5">Belongs to the NAD(P)-dependent epimerase/dehydratase family. Dihydroflavonol-4-reductase subfamily.</text>
</comment>
<evidence type="ECO:0000256" key="8">
    <source>
        <dbReference type="ARBA" id="ARBA00039057"/>
    </source>
</evidence>
<proteinExistence type="inferred from homology"/>
<feature type="domain" description="NAD-dependent epimerase/dehydratase" evidence="14">
    <location>
        <begin position="5"/>
        <end position="242"/>
    </location>
</feature>
<dbReference type="InterPro" id="IPR036291">
    <property type="entry name" value="NAD(P)-bd_dom_sf"/>
</dbReference>
<dbReference type="SUPFAM" id="SSF51735">
    <property type="entry name" value="NAD(P)-binding Rossmann-fold domains"/>
    <property type="match status" value="1"/>
</dbReference>
<reference evidence="15" key="1">
    <citation type="submission" date="2020-06" db="EMBL/GenBank/DDBJ databases">
        <authorList>
            <person name="Li T."/>
            <person name="Hu X."/>
            <person name="Zhang T."/>
            <person name="Song X."/>
            <person name="Zhang H."/>
            <person name="Dai N."/>
            <person name="Sheng W."/>
            <person name="Hou X."/>
            <person name="Wei L."/>
        </authorList>
    </citation>
    <scope>NUCLEOTIDE SEQUENCE</scope>
    <source>
        <strain evidence="15">G01</strain>
        <tissue evidence="15">Leaf</tissue>
    </source>
</reference>
<accession>A0AAW2NZR5</accession>
<evidence type="ECO:0000256" key="6">
    <source>
        <dbReference type="ARBA" id="ARBA00037100"/>
    </source>
</evidence>
<dbReference type="Gene3D" id="3.40.50.720">
    <property type="entry name" value="NAD(P)-binding Rossmann-like Domain"/>
    <property type="match status" value="1"/>
</dbReference>
<keyword evidence="3" id="KW-0560">Oxidoreductase</keyword>
<comment type="catalytic activity">
    <reaction evidence="12">
        <text>(2S)-flavan-4-ol + NADP(+) = (2S)-flavanone + NADPH + H(+)</text>
        <dbReference type="Rhea" id="RHEA:11228"/>
        <dbReference type="ChEBI" id="CHEBI:15378"/>
        <dbReference type="ChEBI" id="CHEBI:15605"/>
        <dbReference type="ChEBI" id="CHEBI:15606"/>
        <dbReference type="ChEBI" id="CHEBI:57783"/>
        <dbReference type="ChEBI" id="CHEBI:58349"/>
        <dbReference type="EC" id="1.1.1.234"/>
    </reaction>
</comment>
<comment type="function">
    <text evidence="6">Bifunctional enzyme involved in flavonoid metabolism.</text>
</comment>
<dbReference type="PANTHER" id="PTHR10366:SF849">
    <property type="entry name" value="NAD-DEPENDENT EPIMERASE_DEHYDRATASE DOMAIN-CONTAINING PROTEIN"/>
    <property type="match status" value="1"/>
</dbReference>
<dbReference type="PANTHER" id="PTHR10366">
    <property type="entry name" value="NAD DEPENDENT EPIMERASE/DEHYDRATASE"/>
    <property type="match status" value="1"/>
</dbReference>
<evidence type="ECO:0000256" key="2">
    <source>
        <dbReference type="ARBA" id="ARBA00022857"/>
    </source>
</evidence>
<evidence type="ECO:0000313" key="15">
    <source>
        <dbReference type="EMBL" id="KAL0349365.1"/>
    </source>
</evidence>
<dbReference type="EC" id="1.1.1.234" evidence="7"/>
<comment type="pathway">
    <text evidence="1">Pigment biosynthesis; anthocyanin biosynthesis.</text>
</comment>
<comment type="caution">
    <text evidence="15">The sequence shown here is derived from an EMBL/GenBank/DDBJ whole genome shotgun (WGS) entry which is preliminary data.</text>
</comment>
<name>A0AAW2NZR5_9LAMI</name>
<evidence type="ECO:0000256" key="3">
    <source>
        <dbReference type="ARBA" id="ARBA00023002"/>
    </source>
</evidence>
<dbReference type="GO" id="GO:0009813">
    <property type="term" value="P:flavonoid biosynthetic process"/>
    <property type="evidence" value="ECO:0007669"/>
    <property type="project" value="UniProtKB-KW"/>
</dbReference>
<dbReference type="EMBL" id="JACGWK010000006">
    <property type="protein sequence ID" value="KAL0349365.1"/>
    <property type="molecule type" value="Genomic_DNA"/>
</dbReference>
<dbReference type="InterPro" id="IPR050425">
    <property type="entry name" value="NAD(P)_dehydrat-like"/>
</dbReference>
<evidence type="ECO:0000256" key="10">
    <source>
        <dbReference type="ARBA" id="ARBA00042087"/>
    </source>
</evidence>
<evidence type="ECO:0000256" key="5">
    <source>
        <dbReference type="ARBA" id="ARBA00023445"/>
    </source>
</evidence>
<gene>
    <name evidence="15" type="ORF">Sangu_1164300</name>
</gene>
<protein>
    <recommendedName>
        <fullName evidence="9">Dihydroflavonol 4-reductase</fullName>
        <ecNumber evidence="8">1.1.1.219</ecNumber>
        <ecNumber evidence="7">1.1.1.234</ecNumber>
    </recommendedName>
    <alternativeName>
        <fullName evidence="11">Dihydrokaempferol 4-reductase</fullName>
    </alternativeName>
    <alternativeName>
        <fullName evidence="10">Flavanone 4-reductase</fullName>
    </alternativeName>
</protein>
<reference evidence="15" key="2">
    <citation type="journal article" date="2024" name="Plant">
        <title>Genomic evolution and insights into agronomic trait innovations of Sesamum species.</title>
        <authorList>
            <person name="Miao H."/>
            <person name="Wang L."/>
            <person name="Qu L."/>
            <person name="Liu H."/>
            <person name="Sun Y."/>
            <person name="Le M."/>
            <person name="Wang Q."/>
            <person name="Wei S."/>
            <person name="Zheng Y."/>
            <person name="Lin W."/>
            <person name="Duan Y."/>
            <person name="Cao H."/>
            <person name="Xiong S."/>
            <person name="Wang X."/>
            <person name="Wei L."/>
            <person name="Li C."/>
            <person name="Ma Q."/>
            <person name="Ju M."/>
            <person name="Zhao R."/>
            <person name="Li G."/>
            <person name="Mu C."/>
            <person name="Tian Q."/>
            <person name="Mei H."/>
            <person name="Zhang T."/>
            <person name="Gao T."/>
            <person name="Zhang H."/>
        </authorList>
    </citation>
    <scope>NUCLEOTIDE SEQUENCE</scope>
    <source>
        <strain evidence="15">G01</strain>
    </source>
</reference>
<dbReference type="CDD" id="cd08958">
    <property type="entry name" value="FR_SDR_e"/>
    <property type="match status" value="1"/>
</dbReference>
<dbReference type="AlphaFoldDB" id="A0AAW2NZR5"/>
<dbReference type="FunFam" id="3.40.50.720:FF:000085">
    <property type="entry name" value="Dihydroflavonol reductase"/>
    <property type="match status" value="1"/>
</dbReference>
<dbReference type="GO" id="GO:0047890">
    <property type="term" value="F:flavanone 4-reductase activity"/>
    <property type="evidence" value="ECO:0007669"/>
    <property type="project" value="UniProtKB-EC"/>
</dbReference>
<evidence type="ECO:0000256" key="13">
    <source>
        <dbReference type="ARBA" id="ARBA00049132"/>
    </source>
</evidence>
<keyword evidence="2" id="KW-0521">NADP</keyword>
<dbReference type="EC" id="1.1.1.219" evidence="8"/>
<organism evidence="15">
    <name type="scientific">Sesamum angustifolium</name>
    <dbReference type="NCBI Taxonomy" id="2727405"/>
    <lineage>
        <taxon>Eukaryota</taxon>
        <taxon>Viridiplantae</taxon>
        <taxon>Streptophyta</taxon>
        <taxon>Embryophyta</taxon>
        <taxon>Tracheophyta</taxon>
        <taxon>Spermatophyta</taxon>
        <taxon>Magnoliopsida</taxon>
        <taxon>eudicotyledons</taxon>
        <taxon>Gunneridae</taxon>
        <taxon>Pentapetalae</taxon>
        <taxon>asterids</taxon>
        <taxon>lamiids</taxon>
        <taxon>Lamiales</taxon>
        <taxon>Pedaliaceae</taxon>
        <taxon>Sesamum</taxon>
    </lineage>
</organism>
<keyword evidence="4" id="KW-0284">Flavonoid biosynthesis</keyword>
<dbReference type="Pfam" id="PF01370">
    <property type="entry name" value="Epimerase"/>
    <property type="match status" value="1"/>
</dbReference>
<evidence type="ECO:0000256" key="7">
    <source>
        <dbReference type="ARBA" id="ARBA00039055"/>
    </source>
</evidence>
<evidence type="ECO:0000256" key="1">
    <source>
        <dbReference type="ARBA" id="ARBA00004935"/>
    </source>
</evidence>
<sequence>MGKVVCVTGASGYVASWLVKFLLHRGYIVKGTVRNLNDPDRVDHLKGIEGAKERLLLFQANLLEDGSFDSIVDGCDGVFHTASPVLRSITDPQAELIEPAVKGTLNVLKSCSKVASVKRVVVTSSIAAVNCNRKDQGPNVVVDETWFSDSDFCKETEKWYWLAKTLAEEAAWKYAKEHGMNLVALNPGFVVGPLLQPTLNASSHLILHILRGNEVFPDYQFVDVRDVAHAHILAFENPSATGRYILVGASITHSKAQQILQKLFPSLNLPDHNSGVGDPTFQVSKKKAESLGIKFMPLEVSLKDTVQSLMQKNFLKF</sequence>
<dbReference type="InterPro" id="IPR001509">
    <property type="entry name" value="Epimerase_deHydtase"/>
</dbReference>
<evidence type="ECO:0000256" key="11">
    <source>
        <dbReference type="ARBA" id="ARBA00042831"/>
    </source>
</evidence>
<evidence type="ECO:0000256" key="9">
    <source>
        <dbReference type="ARBA" id="ARBA00039963"/>
    </source>
</evidence>
<comment type="catalytic activity">
    <reaction evidence="13">
        <text>a (2R,3S,4S)-leucoanthocyanidin + NADP(+) = a (2R,3R)-dihydroflavonol + NADPH + H(+)</text>
        <dbReference type="Rhea" id="RHEA:54444"/>
        <dbReference type="ChEBI" id="CHEBI:15378"/>
        <dbReference type="ChEBI" id="CHEBI:57783"/>
        <dbReference type="ChEBI" id="CHEBI:58349"/>
        <dbReference type="ChEBI" id="CHEBI:138176"/>
        <dbReference type="ChEBI" id="CHEBI:138188"/>
        <dbReference type="EC" id="1.1.1.219"/>
    </reaction>
</comment>
<evidence type="ECO:0000256" key="12">
    <source>
        <dbReference type="ARBA" id="ARBA00048870"/>
    </source>
</evidence>
<evidence type="ECO:0000259" key="14">
    <source>
        <dbReference type="Pfam" id="PF01370"/>
    </source>
</evidence>